<feature type="region of interest" description="Disordered" evidence="1">
    <location>
        <begin position="2466"/>
        <end position="2491"/>
    </location>
</feature>
<sequence length="2491" mass="279290">METLLAVIEELYLLNKRFTLERIQRVWETYRRWMNPHMMDGGYSLTLGEFLYIVEVSSATDIVEARRLFDRMKVFTPTNGREQMDLLEFLLTFTVLCRGSWEKKCQFMFHLMDLDIEDEISESELAMLITIVCDGLRKFRVLEWMPSLQDVMPIAARGFLHNEIGYGSKMNFNQFLNWCVFHADPQNLLDYISCGYRVRALVHGMSSFVHEKQIFLASDPYYLYQLGLQPGQAPQSNVRVVCGPFVGQVTAQECRVLYEFNAAPLTCVKCCAFRRDLARRLPSDVGPSHFVLDESIELRVTPFVPLIAHFKALTPATTYIICLMGGVAQTDLKAAVAQVTTPPAPTSSHSGASILFFNHWSPHGISSPTTWTHSEDLSYDTALHTTCRAPPLSPTVSIHWNVGCLTPRTVLDILQSLSAPRLHLEDAVKTRLANHFRASLAAHHALYRVSANLLVTSWRHVMYGLFSPEDSTMLSQMPRHQVEWLESTVRDLVLSYTRDLWPPDTDSITFGRDLVVLIQTSPQDEIASRLMAHQSSGTTILLTAAPLLSLRSVPSAAADLVETCMAWKLQSIASRLVVVSPSAPFSPGYHTKISLENTSASFDHVVCGSVRPFQPFSNDTKSLPSYSWGKFYVDAIDVCEGTHLGSVHVEPPHMEKDLHEADAVVVGLVGTEPAEPLQLLVGPVVGQVTASEASVLVEVNRDVVLVCRVIDRITQFTITCHVRTIPYRPVVVHVSNLQPQRCYDFCIQGLPSHATATFHTRPVHAPALHLTCVSHDRLFPRDGQTPPFTMPASAWQELTTNELTFPSSDATVYVGQHVSTHDAADEAMAVWKSDPDNVDAISACFRHAIRNHWRENRTALCRGSHWFIGAGWDWTQYTTLHLSRRVVECAERVAWEYQRHTQLSGAALRRFSYHTMNGGTIGVLHVDVLENRLATTNAYLQHTRQLLSSEQWALLAQVLDPSSKTAHCLVITCDIPVVWYLARSDVRPTLLWRDWIMYPDELCKLLHMVAAWKAHNPTRNALLLCAGPLGAKTTIRVQASGVVLDQVVVGPVANPVQSTPPPERGVLLDQFVIEHACSTADTQYVSVSVVPHPKLAQFHVHQTVSHQPTAKVLVGPVLGKVTATSVRVLLEVNSSVEACTCVCTNVLTRERHTTTRNMPACLPAVFTVSDLEPASQYAITFEGIAWPVHEKVTTIQTPPNHPFAFDCVVVHDSNWRNLTSSNDASVWRDILFSAPFHAKHAAATATDNGDGLNPPENLWRAIHDTTTALPLRRPLLLMHVGAQAHVQHAFTDKELVALVRRMLEMPKDQWSAVLRPEIQHRMQQVYRVQWNIPPYSDALRVCGNVMLVDEADLFFSASLIESNFDDCLPAVSEVLQFIRDIAQFVWVHYQNQLWIDVAPEDALATRTASFVQYGQCTLVILNKNPHPPTAVNVENAPPAKTSKQNPTKSAGIDLTKVAQANNLLPPAAWLALDDAIVAAKRNCKLLCVVVCYDLLETSMASMFLIGVTRLLEKVFDWKNQRLDDRDVIILMHSSTTTDPYVVTDHRSHATLRLLPVGSITSTRRLDPPSYPIEGGHFSKRFTFAREKHTGHDDVPAPSNDNQAVEPLGGTKGYGHLHITSDLNVVQWYHVGYWLPFTKPCYAILGPILGRMRVVEPDNDATFEAVVEVCIVLEVNAPAAITCAVVDVLANTTVRFVQVVQPNTPTTFRCTNLRPATRYAYSFEGLANRNNRNGVFHTPHAQMNTVNIVAVSTNFPQDRVTTTPNLWEVLHHRMQVPWHGIDVVAHVGGQAPMQSAANDCLRWLQAQQKPGDAAVWKQRIRTRFQQEYRAVWNIPFVRSVLSQTSQLMVLTASDVASFFGRTKASLVKEGRSENDVAHMQLIVACAKDVARMYYGALGWRHDYGADENAMDNDDVNKGDADRDTPSNEPQPASKELDAARTLNGEYYAVRMGLVAMFIFDMRATEDGDIVTCNKRLTEPPKERPLISEDQWLAFERLCRKKSVRVLVLLMEFPLVLSGTPSSFRASFSGGDGGGIHDGLYNTTHLAAHWIACPGQLHQLISLLFRWKEKIDGRDVVVVSGNLRLGLDTFIQDATSSFGFHNFSTGPIGAPVHPFRYEDSGTIMEKRISFAHRFAPPTPNYVLVEIALLEDTLPDQTVTHSALVNGDVIHTDNVRIMHDAKRLNRWPDWWKQFCPMAATTFWADLVLKSVPPDVHTYIREGTALTNMLKPLYAKYNFVDTTRMEALQSTQSPTAARARFENVLREVWCDVPASIRQMCADVRDPFVVEIALAQIQVDIAGPIDMAAFQGICKDILMSAARTRVAMTLHMEDEEQALVLKRDEVARASELERRRKIGIDQRQKQEEAYLAELQQRSILEYAQEKNRLEKARQDTAATEREAAKAAKKAARDAEKERQRDEDLSIRKEKSALKQMKQTLDEQTASGNASEESVAKEMEWARRSRMLQARIQRREEQKYREGVRKDSKQAKNSSVS</sequence>
<feature type="compositionally biased region" description="Basic and acidic residues" evidence="1">
    <location>
        <begin position="2386"/>
        <end position="2427"/>
    </location>
</feature>
<feature type="region of interest" description="Disordered" evidence="1">
    <location>
        <begin position="1909"/>
        <end position="1934"/>
    </location>
</feature>
<feature type="compositionally biased region" description="Basic and acidic residues" evidence="1">
    <location>
        <begin position="1913"/>
        <end position="1924"/>
    </location>
</feature>
<dbReference type="PANTHER" id="PTHR37031:SF2">
    <property type="entry name" value="PHOD-LIKE PHOSPHATASE METALLOPHOSPHATASE DOMAIN-CONTAINING PROTEIN"/>
    <property type="match status" value="1"/>
</dbReference>
<feature type="region of interest" description="Disordered" evidence="1">
    <location>
        <begin position="2386"/>
        <end position="2454"/>
    </location>
</feature>
<dbReference type="OrthoDB" id="2419400at2759"/>
<dbReference type="EMBL" id="KI913964">
    <property type="protein sequence ID" value="ETW00741.1"/>
    <property type="molecule type" value="Genomic_DNA"/>
</dbReference>
<accession>A0A024U2T1</accession>
<feature type="compositionally biased region" description="Basic and acidic residues" evidence="1">
    <location>
        <begin position="2467"/>
        <end position="2484"/>
    </location>
</feature>
<name>A0A024U2T1_9STRA</name>
<reference evidence="2" key="1">
    <citation type="submission" date="2013-12" db="EMBL/GenBank/DDBJ databases">
        <title>The Genome Sequence of Aphanomyces invadans NJM9701.</title>
        <authorList>
            <consortium name="The Broad Institute Genomics Platform"/>
            <person name="Russ C."/>
            <person name="Tyler B."/>
            <person name="van West P."/>
            <person name="Dieguez-Uribeondo J."/>
            <person name="Young S.K."/>
            <person name="Zeng Q."/>
            <person name="Gargeya S."/>
            <person name="Fitzgerald M."/>
            <person name="Abouelleil A."/>
            <person name="Alvarado L."/>
            <person name="Chapman S.B."/>
            <person name="Gainer-Dewar J."/>
            <person name="Goldberg J."/>
            <person name="Griggs A."/>
            <person name="Gujja S."/>
            <person name="Hansen M."/>
            <person name="Howarth C."/>
            <person name="Imamovic A."/>
            <person name="Ireland A."/>
            <person name="Larimer J."/>
            <person name="McCowan C."/>
            <person name="Murphy C."/>
            <person name="Pearson M."/>
            <person name="Poon T.W."/>
            <person name="Priest M."/>
            <person name="Roberts A."/>
            <person name="Saif S."/>
            <person name="Shea T."/>
            <person name="Sykes S."/>
            <person name="Wortman J."/>
            <person name="Nusbaum C."/>
            <person name="Birren B."/>
        </authorList>
    </citation>
    <scope>NUCLEOTIDE SEQUENCE [LARGE SCALE GENOMIC DNA]</scope>
    <source>
        <strain evidence="2">NJM9701</strain>
    </source>
</reference>
<protein>
    <submittedName>
        <fullName evidence="2">Uncharacterized protein</fullName>
    </submittedName>
</protein>
<dbReference type="RefSeq" id="XP_008870876.1">
    <property type="nucleotide sequence ID" value="XM_008872654.1"/>
</dbReference>
<feature type="compositionally biased region" description="Polar residues" evidence="1">
    <location>
        <begin position="2431"/>
        <end position="2446"/>
    </location>
</feature>
<dbReference type="STRING" id="157072.A0A024U2T1"/>
<evidence type="ECO:0000256" key="1">
    <source>
        <dbReference type="SAM" id="MobiDB-lite"/>
    </source>
</evidence>
<dbReference type="GeneID" id="20084339"/>
<proteinExistence type="predicted"/>
<gene>
    <name evidence="2" type="ORF">H310_07289</name>
</gene>
<dbReference type="eggNOG" id="ENOG502S38S">
    <property type="taxonomic scope" value="Eukaryota"/>
</dbReference>
<organism evidence="2">
    <name type="scientific">Aphanomyces invadans</name>
    <dbReference type="NCBI Taxonomy" id="157072"/>
    <lineage>
        <taxon>Eukaryota</taxon>
        <taxon>Sar</taxon>
        <taxon>Stramenopiles</taxon>
        <taxon>Oomycota</taxon>
        <taxon>Saprolegniomycetes</taxon>
        <taxon>Saprolegniales</taxon>
        <taxon>Verrucalvaceae</taxon>
        <taxon>Aphanomyces</taxon>
    </lineage>
</organism>
<dbReference type="PANTHER" id="PTHR37031">
    <property type="entry name" value="METALLOPHOSPHATASE BINDING DOMAIN PROTEIN"/>
    <property type="match status" value="1"/>
</dbReference>
<dbReference type="Gene3D" id="1.10.238.10">
    <property type="entry name" value="EF-hand"/>
    <property type="match status" value="1"/>
</dbReference>
<dbReference type="VEuPathDB" id="FungiDB:H310_07289"/>
<dbReference type="SUPFAM" id="SSF47473">
    <property type="entry name" value="EF-hand"/>
    <property type="match status" value="1"/>
</dbReference>
<evidence type="ECO:0000313" key="2">
    <source>
        <dbReference type="EMBL" id="ETW00741.1"/>
    </source>
</evidence>
<dbReference type="InterPro" id="IPR011992">
    <property type="entry name" value="EF-hand-dom_pair"/>
</dbReference>